<feature type="compositionally biased region" description="Low complexity" evidence="7">
    <location>
        <begin position="1"/>
        <end position="19"/>
    </location>
</feature>
<evidence type="ECO:0000256" key="4">
    <source>
        <dbReference type="ARBA" id="ARBA00023136"/>
    </source>
</evidence>
<dbReference type="PIRSF" id="PIRSF006648">
    <property type="entry name" value="DrrB"/>
    <property type="match status" value="1"/>
</dbReference>
<dbReference type="EMBL" id="LR134350">
    <property type="protein sequence ID" value="VEG27982.1"/>
    <property type="molecule type" value="Genomic_DNA"/>
</dbReference>
<dbReference type="InterPro" id="IPR047817">
    <property type="entry name" value="ABC2_TM_bact-type"/>
</dbReference>
<dbReference type="InterPro" id="IPR051784">
    <property type="entry name" value="Nod_factor_ABC_transporter"/>
</dbReference>
<dbReference type="GO" id="GO:0140359">
    <property type="term" value="F:ABC-type transporter activity"/>
    <property type="evidence" value="ECO:0007669"/>
    <property type="project" value="InterPro"/>
</dbReference>
<dbReference type="PROSITE" id="PS51012">
    <property type="entry name" value="ABC_TM2"/>
    <property type="match status" value="1"/>
</dbReference>
<evidence type="ECO:0000256" key="5">
    <source>
        <dbReference type="ARBA" id="ARBA00023251"/>
    </source>
</evidence>
<comment type="subcellular location">
    <subcellularLocation>
        <location evidence="6">Cell membrane</location>
        <topology evidence="6">Multi-pass membrane protein</topology>
    </subcellularLocation>
    <subcellularLocation>
        <location evidence="1">Membrane</location>
        <topology evidence="1">Multi-pass membrane protein</topology>
    </subcellularLocation>
</comment>
<keyword evidence="5" id="KW-0046">Antibiotic resistance</keyword>
<keyword evidence="4 6" id="KW-0472">Membrane</keyword>
<feature type="transmembrane region" description="Helical" evidence="6">
    <location>
        <begin position="128"/>
        <end position="153"/>
    </location>
</feature>
<evidence type="ECO:0000313" key="10">
    <source>
        <dbReference type="Proteomes" id="UP000266895"/>
    </source>
</evidence>
<evidence type="ECO:0000259" key="8">
    <source>
        <dbReference type="PROSITE" id="PS51012"/>
    </source>
</evidence>
<evidence type="ECO:0000313" key="9">
    <source>
        <dbReference type="EMBL" id="VEG27982.1"/>
    </source>
</evidence>
<dbReference type="PANTHER" id="PTHR43229:SF2">
    <property type="entry name" value="NODULATION PROTEIN J"/>
    <property type="match status" value="1"/>
</dbReference>
<feature type="transmembrane region" description="Helical" evidence="6">
    <location>
        <begin position="195"/>
        <end position="215"/>
    </location>
</feature>
<feature type="domain" description="ABC transmembrane type-2" evidence="8">
    <location>
        <begin position="50"/>
        <end position="285"/>
    </location>
</feature>
<feature type="transmembrane region" description="Helical" evidence="6">
    <location>
        <begin position="165"/>
        <end position="186"/>
    </location>
</feature>
<keyword evidence="10" id="KW-1185">Reference proteome</keyword>
<keyword evidence="2 6" id="KW-0812">Transmembrane</keyword>
<accession>A0A448HGI6</accession>
<reference evidence="9 10" key="1">
    <citation type="submission" date="2018-12" db="EMBL/GenBank/DDBJ databases">
        <authorList>
            <consortium name="Pathogen Informatics"/>
        </authorList>
    </citation>
    <scope>NUCLEOTIDE SEQUENCE [LARGE SCALE GENOMIC DNA]</scope>
    <source>
        <strain evidence="9 10">NCTC11636</strain>
    </source>
</reference>
<dbReference type="OrthoDB" id="9786643at2"/>
<proteinExistence type="inferred from homology"/>
<evidence type="ECO:0000256" key="3">
    <source>
        <dbReference type="ARBA" id="ARBA00022989"/>
    </source>
</evidence>
<dbReference type="PANTHER" id="PTHR43229">
    <property type="entry name" value="NODULATION PROTEIN J"/>
    <property type="match status" value="1"/>
</dbReference>
<evidence type="ECO:0000256" key="7">
    <source>
        <dbReference type="SAM" id="MobiDB-lite"/>
    </source>
</evidence>
<dbReference type="InterPro" id="IPR000412">
    <property type="entry name" value="ABC_2_transport"/>
</dbReference>
<evidence type="ECO:0000256" key="2">
    <source>
        <dbReference type="ARBA" id="ARBA00022692"/>
    </source>
</evidence>
<feature type="transmembrane region" description="Helical" evidence="6">
    <location>
        <begin position="52"/>
        <end position="71"/>
    </location>
</feature>
<keyword evidence="6" id="KW-0813">Transport</keyword>
<dbReference type="GO" id="GO:0043190">
    <property type="term" value="C:ATP-binding cassette (ABC) transporter complex"/>
    <property type="evidence" value="ECO:0007669"/>
    <property type="project" value="InterPro"/>
</dbReference>
<dbReference type="KEGG" id="ahw:NCTC11636_01266"/>
<dbReference type="Pfam" id="PF01061">
    <property type="entry name" value="ABC2_membrane"/>
    <property type="match status" value="1"/>
</dbReference>
<keyword evidence="3 6" id="KW-1133">Transmembrane helix</keyword>
<dbReference type="Proteomes" id="UP000266895">
    <property type="component" value="Chromosome"/>
</dbReference>
<dbReference type="InterPro" id="IPR013525">
    <property type="entry name" value="ABC2_TM"/>
</dbReference>
<gene>
    <name evidence="9" type="ORF">NCTC11636_01266</name>
</gene>
<comment type="similarity">
    <text evidence="6">Belongs to the ABC-2 integral membrane protein family.</text>
</comment>
<sequence length="289" mass="30862">MTATATATVEPAPATGRAPASRERRRPGPPPVAVATLTWTSLLSFVREPAGFAMQFLYPLFMLVIFNAVFPGDLIGEISYAEYLLPAMITTGVMTTCLQNLAITVAGERENGYLKRLAVLPAPQWAHVVAKCLSNTILALLNAALLLLIARLFLDVDLPRQARSWGLLAVVLVLMVATCTALGLALGRVMPGSRAAAGVVTPIVVMLQFVSGIFFPLSQLPAWMVNAFSVLPVRWSAELMREALLPAEFAVAEPTGAWETGKGLAVVSAWLIGAVVAAVVLTRRDTVDR</sequence>
<name>A0A448HGI6_9ACTO</name>
<dbReference type="RefSeq" id="WP_126382378.1">
    <property type="nucleotide sequence ID" value="NZ_LR134350.1"/>
</dbReference>
<organism evidence="9 10">
    <name type="scientific">Actinomyces howellii</name>
    <dbReference type="NCBI Taxonomy" id="52771"/>
    <lineage>
        <taxon>Bacteria</taxon>
        <taxon>Bacillati</taxon>
        <taxon>Actinomycetota</taxon>
        <taxon>Actinomycetes</taxon>
        <taxon>Actinomycetales</taxon>
        <taxon>Actinomycetaceae</taxon>
        <taxon>Actinomyces</taxon>
    </lineage>
</organism>
<feature type="region of interest" description="Disordered" evidence="7">
    <location>
        <begin position="1"/>
        <end position="30"/>
    </location>
</feature>
<evidence type="ECO:0000256" key="1">
    <source>
        <dbReference type="ARBA" id="ARBA00004141"/>
    </source>
</evidence>
<feature type="transmembrane region" description="Helical" evidence="6">
    <location>
        <begin position="83"/>
        <end position="107"/>
    </location>
</feature>
<evidence type="ECO:0000256" key="6">
    <source>
        <dbReference type="RuleBase" id="RU361157"/>
    </source>
</evidence>
<keyword evidence="6" id="KW-1003">Cell membrane</keyword>
<dbReference type="GO" id="GO:0046677">
    <property type="term" value="P:response to antibiotic"/>
    <property type="evidence" value="ECO:0007669"/>
    <property type="project" value="UniProtKB-KW"/>
</dbReference>
<feature type="transmembrane region" description="Helical" evidence="6">
    <location>
        <begin position="263"/>
        <end position="282"/>
    </location>
</feature>
<dbReference type="AlphaFoldDB" id="A0A448HGI6"/>
<protein>
    <recommendedName>
        <fullName evidence="6">Transport permease protein</fullName>
    </recommendedName>
</protein>